<dbReference type="EMBL" id="JBHUGI010000004">
    <property type="protein sequence ID" value="MFD1926876.1"/>
    <property type="molecule type" value="Genomic_DNA"/>
</dbReference>
<proteinExistence type="inferred from homology"/>
<name>A0ABW4SDZ4_9BACL</name>
<dbReference type="RefSeq" id="WP_381535581.1">
    <property type="nucleotide sequence ID" value="NZ_JBHUGI010000004.1"/>
</dbReference>
<evidence type="ECO:0000256" key="5">
    <source>
        <dbReference type="ARBA" id="ARBA00023172"/>
    </source>
</evidence>
<keyword evidence="4" id="KW-0238">DNA-binding</keyword>
<accession>A0ABW4SDZ4</accession>
<evidence type="ECO:0000256" key="4">
    <source>
        <dbReference type="ARBA" id="ARBA00023125"/>
    </source>
</evidence>
<dbReference type="NCBIfam" id="TIGR01766">
    <property type="entry name" value="IS200/IS605 family accessory protein TnpB-like domain"/>
    <property type="match status" value="1"/>
</dbReference>
<dbReference type="GO" id="GO:0004519">
    <property type="term" value="F:endonuclease activity"/>
    <property type="evidence" value="ECO:0007669"/>
    <property type="project" value="UniProtKB-KW"/>
</dbReference>
<sequence>MIVLKREIIIVAKVKLYTNKIEQQLLYDTLQSNRDALNAVSQVAFKKGLTNANILQKETYEMVRRNFNLKAQMACNVARSVAGKYKALKTNGKSIVKPIRFQKPELVYSYNRDYSVRKDGKLSLGTLKGRIVISFERKGMSHFFDGAWRFKTMTLLLKKGTYFACFSMSQEVDAIETEKIQQIIGIDLGINFLSVGYDGKKASFVNGREIKDRRAKYQRLRKALQKKQTSSARRRLKHIGRRENRWMRDVNHQVTKALVTRYGSGALYVIEDLTNVRKATERVRKKDRYLTVSWSFHQFRLFLTYKVERAGAHIVAVDPKYTSQKCPKCSHTEKANRIKKMHTFCCRSCEYTSNDDRIAAMNLYYKGMKYLDSQKAMS</sequence>
<dbReference type="PANTHER" id="PTHR30405">
    <property type="entry name" value="TRANSPOSASE"/>
    <property type="match status" value="1"/>
</dbReference>
<dbReference type="Pfam" id="PF01385">
    <property type="entry name" value="OrfB_IS605"/>
    <property type="match status" value="1"/>
</dbReference>
<keyword evidence="8" id="KW-0255">Endonuclease</keyword>
<comment type="caution">
    <text evidence="8">The sequence shown here is derived from an EMBL/GenBank/DDBJ whole genome shotgun (WGS) entry which is preliminary data.</text>
</comment>
<dbReference type="InterPro" id="IPR010095">
    <property type="entry name" value="Cas12f1-like_TNB"/>
</dbReference>
<organism evidence="8 9">
    <name type="scientific">Sporosarcina siberiensis</name>
    <dbReference type="NCBI Taxonomy" id="1365606"/>
    <lineage>
        <taxon>Bacteria</taxon>
        <taxon>Bacillati</taxon>
        <taxon>Bacillota</taxon>
        <taxon>Bacilli</taxon>
        <taxon>Bacillales</taxon>
        <taxon>Caryophanaceae</taxon>
        <taxon>Sporosarcina</taxon>
    </lineage>
</organism>
<evidence type="ECO:0000256" key="1">
    <source>
        <dbReference type="ARBA" id="ARBA00008761"/>
    </source>
</evidence>
<dbReference type="Proteomes" id="UP001597218">
    <property type="component" value="Unassembled WGS sequence"/>
</dbReference>
<keyword evidence="8" id="KW-0378">Hydrolase</keyword>
<evidence type="ECO:0000256" key="3">
    <source>
        <dbReference type="ARBA" id="ARBA00022578"/>
    </source>
</evidence>
<reference evidence="9" key="1">
    <citation type="journal article" date="2019" name="Int. J. Syst. Evol. Microbiol.">
        <title>The Global Catalogue of Microorganisms (GCM) 10K type strain sequencing project: providing services to taxonomists for standard genome sequencing and annotation.</title>
        <authorList>
            <consortium name="The Broad Institute Genomics Platform"/>
            <consortium name="The Broad Institute Genome Sequencing Center for Infectious Disease"/>
            <person name="Wu L."/>
            <person name="Ma J."/>
        </authorList>
    </citation>
    <scope>NUCLEOTIDE SEQUENCE [LARGE SCALE GENOMIC DNA]</scope>
    <source>
        <strain evidence="9">CGMCC 4.7177</strain>
    </source>
</reference>
<keyword evidence="9" id="KW-1185">Reference proteome</keyword>
<comment type="similarity">
    <text evidence="1">In the C-terminal section; belongs to the transposase 35 family.</text>
</comment>
<evidence type="ECO:0000259" key="6">
    <source>
        <dbReference type="Pfam" id="PF01385"/>
    </source>
</evidence>
<keyword evidence="3" id="KW-0815">Transposition</keyword>
<evidence type="ECO:0000313" key="8">
    <source>
        <dbReference type="EMBL" id="MFD1926876.1"/>
    </source>
</evidence>
<gene>
    <name evidence="8" type="ORF">ACFSFY_02145</name>
</gene>
<dbReference type="NCBIfam" id="NF040570">
    <property type="entry name" value="guided_TnpB"/>
    <property type="match status" value="1"/>
</dbReference>
<protein>
    <submittedName>
        <fullName evidence="8">RNA-guided endonuclease InsQ/TnpB family protein</fullName>
    </submittedName>
</protein>
<evidence type="ECO:0000256" key="2">
    <source>
        <dbReference type="ARBA" id="ARBA00011044"/>
    </source>
</evidence>
<dbReference type="PANTHER" id="PTHR30405:SF11">
    <property type="entry name" value="RNA-GUIDED DNA ENDONUCLEASE RV2885C-RELATED"/>
    <property type="match status" value="1"/>
</dbReference>
<dbReference type="InterPro" id="IPR051399">
    <property type="entry name" value="RNA-guided_DNA_endo/Transpos"/>
</dbReference>
<evidence type="ECO:0000313" key="9">
    <source>
        <dbReference type="Proteomes" id="UP001597218"/>
    </source>
</evidence>
<feature type="domain" description="Cas12f1-like TNB" evidence="7">
    <location>
        <begin position="296"/>
        <end position="363"/>
    </location>
</feature>
<feature type="domain" description="Probable transposase IS891/IS1136/IS1341" evidence="6">
    <location>
        <begin position="173"/>
        <end position="273"/>
    </location>
</feature>
<dbReference type="Pfam" id="PF07282">
    <property type="entry name" value="Cas12f1-like_TNB"/>
    <property type="match status" value="1"/>
</dbReference>
<comment type="similarity">
    <text evidence="2">In the N-terminal section; belongs to the transposase 2 family.</text>
</comment>
<keyword evidence="5" id="KW-0233">DNA recombination</keyword>
<evidence type="ECO:0000259" key="7">
    <source>
        <dbReference type="Pfam" id="PF07282"/>
    </source>
</evidence>
<keyword evidence="8" id="KW-0540">Nuclease</keyword>
<dbReference type="InterPro" id="IPR001959">
    <property type="entry name" value="Transposase"/>
</dbReference>